<comment type="caution">
    <text evidence="1">The sequence shown here is derived from an EMBL/GenBank/DDBJ whole genome shotgun (WGS) entry which is preliminary data.</text>
</comment>
<accession>A0ABN7KF50</accession>
<evidence type="ECO:0000313" key="1">
    <source>
        <dbReference type="EMBL" id="CAE6689927.1"/>
    </source>
</evidence>
<keyword evidence="2" id="KW-1185">Reference proteome</keyword>
<gene>
    <name evidence="1" type="ORF">NSPZN2_10171</name>
</gene>
<dbReference type="RefSeq" id="WP_213040104.1">
    <property type="nucleotide sequence ID" value="NZ_CAJNBJ010000001.1"/>
</dbReference>
<evidence type="ECO:0000313" key="2">
    <source>
        <dbReference type="Proteomes" id="UP000675880"/>
    </source>
</evidence>
<dbReference type="Proteomes" id="UP000675880">
    <property type="component" value="Unassembled WGS sequence"/>
</dbReference>
<organism evidence="1 2">
    <name type="scientific">Nitrospira defluvii</name>
    <dbReference type="NCBI Taxonomy" id="330214"/>
    <lineage>
        <taxon>Bacteria</taxon>
        <taxon>Pseudomonadati</taxon>
        <taxon>Nitrospirota</taxon>
        <taxon>Nitrospiria</taxon>
        <taxon>Nitrospirales</taxon>
        <taxon>Nitrospiraceae</taxon>
        <taxon>Nitrospira</taxon>
    </lineage>
</organism>
<sequence length="61" mass="6841">MASFRFDLEKRSTDGIPNLAEVESGKLLGAVLPMSEQAQLQLRDSIEVIDYLMNQEGVIWS</sequence>
<proteinExistence type="predicted"/>
<name>A0ABN7KF50_9BACT</name>
<protein>
    <submittedName>
        <fullName evidence="1">Uncharacterized protein</fullName>
    </submittedName>
</protein>
<dbReference type="EMBL" id="CAJNBJ010000001">
    <property type="protein sequence ID" value="CAE6689927.1"/>
    <property type="molecule type" value="Genomic_DNA"/>
</dbReference>
<reference evidence="1 2" key="1">
    <citation type="submission" date="2021-02" db="EMBL/GenBank/DDBJ databases">
        <authorList>
            <person name="Han P."/>
        </authorList>
    </citation>
    <scope>NUCLEOTIDE SEQUENCE [LARGE SCALE GENOMIC DNA]</scope>
    <source>
        <strain evidence="1">Candidatus Nitrospira sp. ZN2</strain>
    </source>
</reference>